<proteinExistence type="predicted"/>
<evidence type="ECO:0000313" key="1">
    <source>
        <dbReference type="EMBL" id="CAL1359812.1"/>
    </source>
</evidence>
<accession>A0AAV2CTP9</accession>
<dbReference type="EMBL" id="OZ034814">
    <property type="protein sequence ID" value="CAL1359812.1"/>
    <property type="molecule type" value="Genomic_DNA"/>
</dbReference>
<protein>
    <submittedName>
        <fullName evidence="1">Uncharacterized protein</fullName>
    </submittedName>
</protein>
<keyword evidence="2" id="KW-1185">Reference proteome</keyword>
<organism evidence="1 2">
    <name type="scientific">Linum trigynum</name>
    <dbReference type="NCBI Taxonomy" id="586398"/>
    <lineage>
        <taxon>Eukaryota</taxon>
        <taxon>Viridiplantae</taxon>
        <taxon>Streptophyta</taxon>
        <taxon>Embryophyta</taxon>
        <taxon>Tracheophyta</taxon>
        <taxon>Spermatophyta</taxon>
        <taxon>Magnoliopsida</taxon>
        <taxon>eudicotyledons</taxon>
        <taxon>Gunneridae</taxon>
        <taxon>Pentapetalae</taxon>
        <taxon>rosids</taxon>
        <taxon>fabids</taxon>
        <taxon>Malpighiales</taxon>
        <taxon>Linaceae</taxon>
        <taxon>Linum</taxon>
    </lineage>
</organism>
<dbReference type="AlphaFoldDB" id="A0AAV2CTP9"/>
<reference evidence="1 2" key="1">
    <citation type="submission" date="2024-04" db="EMBL/GenBank/DDBJ databases">
        <authorList>
            <person name="Fracassetti M."/>
        </authorList>
    </citation>
    <scope>NUCLEOTIDE SEQUENCE [LARGE SCALE GENOMIC DNA]</scope>
</reference>
<sequence>MFGLVTKLTALPSLRRWLDRTLRISDQLITCRLEMPRLLAMDAPRTTFRSARIVGKGTTLALKGGNVDLGMRVMREAPLLFLVGHHLIGGTKSRSGLHREKLIADDRIIVIPSKKEI</sequence>
<dbReference type="Proteomes" id="UP001497516">
    <property type="component" value="Chromosome 10"/>
</dbReference>
<evidence type="ECO:0000313" key="2">
    <source>
        <dbReference type="Proteomes" id="UP001497516"/>
    </source>
</evidence>
<gene>
    <name evidence="1" type="ORF">LTRI10_LOCUS7280</name>
</gene>
<name>A0AAV2CTP9_9ROSI</name>